<evidence type="ECO:0000313" key="3">
    <source>
        <dbReference type="Proteomes" id="UP000053660"/>
    </source>
</evidence>
<gene>
    <name evidence="2" type="ORF">OESDEN_00458</name>
</gene>
<dbReference type="AlphaFoldDB" id="A0A0B1TVU6"/>
<evidence type="ECO:0000259" key="1">
    <source>
        <dbReference type="Pfam" id="PF07245"/>
    </source>
</evidence>
<dbReference type="OrthoDB" id="5870576at2759"/>
<sequence>MFLWVAYKFYSQSTRGSKTKRRNNGKAAQKQQNQIQMCNFELAPLTGTKISTCAVLCAIVTLGSACQHGYMRQTADLICEESNICHYEYSRELLFNKIQSELCIEIVYMNKTIGSIKFTKKPIEFKCVKTVETFTRPTRLENFHVERCAPAGSYATKKCETMRADEVVPELLSAAKYPGYSGCFSGCGGILCGCFMPMPSCSFYRVAYKPTSRRIPVECDSIAQAQNNFSSCISCVRCECSNTAHKCQCPEDSIRTLRDKAKAALPSYTPYGQIEAKSSNIFAFSTEEEFILRVESRIIKESTALILNQKMSYKNSELTGCYNCPHEAELRINCSSVNPAAVTVTCKTQRFTIRCDKTLENNKILLNYNEAIIRERCAVHCNENPEKFELEGTLALHITHPNTYVIKGRHTGKNLKDEVKGEEERTMEGEALGEIEEADRFLPNKPLYVP</sequence>
<reference evidence="2 3" key="1">
    <citation type="submission" date="2014-03" db="EMBL/GenBank/DDBJ databases">
        <title>Draft genome of the hookworm Oesophagostomum dentatum.</title>
        <authorList>
            <person name="Mitreva M."/>
        </authorList>
    </citation>
    <scope>NUCLEOTIDE SEQUENCE [LARGE SCALE GENOMIC DNA]</scope>
    <source>
        <strain evidence="2 3">OD-Hann</strain>
    </source>
</reference>
<name>A0A0B1TVU6_OESDE</name>
<feature type="domain" description="Phlebovirus glycoprotein G2 fusion" evidence="1">
    <location>
        <begin position="66"/>
        <end position="215"/>
    </location>
</feature>
<accession>A0A0B1TVU6</accession>
<keyword evidence="3" id="KW-1185">Reference proteome</keyword>
<feature type="domain" description="Phlebovirus glycoprotein G2 fusion" evidence="1">
    <location>
        <begin position="216"/>
        <end position="289"/>
    </location>
</feature>
<dbReference type="EMBL" id="KN549215">
    <property type="protein sequence ID" value="KHJ99555.1"/>
    <property type="molecule type" value="Genomic_DNA"/>
</dbReference>
<organism evidence="2 3">
    <name type="scientific">Oesophagostomum dentatum</name>
    <name type="common">Nodular worm</name>
    <dbReference type="NCBI Taxonomy" id="61180"/>
    <lineage>
        <taxon>Eukaryota</taxon>
        <taxon>Metazoa</taxon>
        <taxon>Ecdysozoa</taxon>
        <taxon>Nematoda</taxon>
        <taxon>Chromadorea</taxon>
        <taxon>Rhabditida</taxon>
        <taxon>Rhabditina</taxon>
        <taxon>Rhabditomorpha</taxon>
        <taxon>Strongyloidea</taxon>
        <taxon>Strongylidae</taxon>
        <taxon>Oesophagostomum</taxon>
    </lineage>
</organism>
<dbReference type="Pfam" id="PF07245">
    <property type="entry name" value="Phlebovirus_G2"/>
    <property type="match status" value="2"/>
</dbReference>
<proteinExistence type="predicted"/>
<evidence type="ECO:0000313" key="2">
    <source>
        <dbReference type="EMBL" id="KHJ99555.1"/>
    </source>
</evidence>
<dbReference type="Proteomes" id="UP000053660">
    <property type="component" value="Unassembled WGS sequence"/>
</dbReference>
<dbReference type="InterPro" id="IPR009878">
    <property type="entry name" value="Phlebovirus_G2_fusion"/>
</dbReference>
<dbReference type="Gene3D" id="2.60.40.3770">
    <property type="match status" value="1"/>
</dbReference>
<protein>
    <recommendedName>
        <fullName evidence="1">Phlebovirus glycoprotein G2 fusion domain-containing protein</fullName>
    </recommendedName>
</protein>